<name>A0AA41HFG8_9BURK</name>
<dbReference type="EMBL" id="JAHTGR010000025">
    <property type="protein sequence ID" value="MBV6325100.1"/>
    <property type="molecule type" value="Genomic_DNA"/>
</dbReference>
<evidence type="ECO:0000313" key="1">
    <source>
        <dbReference type="EMBL" id="MBV6325100.1"/>
    </source>
</evidence>
<protein>
    <submittedName>
        <fullName evidence="1">Uncharacterized protein</fullName>
    </submittedName>
</protein>
<reference evidence="1" key="1">
    <citation type="submission" date="2021-07" db="EMBL/GenBank/DDBJ databases">
        <title>Characterization of violacein-producing bacteria and related species.</title>
        <authorList>
            <person name="Wilson H.S."/>
            <person name="De Leon M.E."/>
        </authorList>
    </citation>
    <scope>NUCLEOTIDE SEQUENCE</scope>
    <source>
        <strain evidence="1">HSC-15S17</strain>
    </source>
</reference>
<evidence type="ECO:0000313" key="4">
    <source>
        <dbReference type="Proteomes" id="UP001162889"/>
    </source>
</evidence>
<dbReference type="AlphaFoldDB" id="A0AA41HFG8"/>
<comment type="caution">
    <text evidence="1">The sequence shown here is derived from an EMBL/GenBank/DDBJ whole genome shotgun (WGS) entry which is preliminary data.</text>
</comment>
<dbReference type="Proteomes" id="UP001155901">
    <property type="component" value="Unassembled WGS sequence"/>
</dbReference>
<keyword evidence="4" id="KW-1185">Reference proteome</keyword>
<dbReference type="RefSeq" id="WP_217945994.1">
    <property type="nucleotide sequence ID" value="NZ_JAHTGR010000025.1"/>
</dbReference>
<dbReference type="EMBL" id="JALJZU010000018">
    <property type="protein sequence ID" value="MCP2012409.1"/>
    <property type="molecule type" value="Genomic_DNA"/>
</dbReference>
<sequence length="83" mass="9298">MSGIWCIYVSFWKFRGATPAVKNPLALAYGMRFVLGSHGFPLIFAGCGLTVENFGVLARDMPQYAGKWRKFGGLLFFCDHFVI</sequence>
<accession>A0AA41HFG8</accession>
<proteinExistence type="predicted"/>
<reference evidence="2" key="2">
    <citation type="submission" date="2022-03" db="EMBL/GenBank/DDBJ databases">
        <title>Genome Encyclopedia of Bacteria and Archaea VI: Functional Genomics of Type Strains.</title>
        <authorList>
            <person name="Whitman W."/>
        </authorList>
    </citation>
    <scope>NUCLEOTIDE SEQUENCE</scope>
    <source>
        <strain evidence="2">HSC-15S17</strain>
    </source>
</reference>
<evidence type="ECO:0000313" key="2">
    <source>
        <dbReference type="EMBL" id="MCP2012409.1"/>
    </source>
</evidence>
<evidence type="ECO:0000313" key="3">
    <source>
        <dbReference type="Proteomes" id="UP001155901"/>
    </source>
</evidence>
<organism evidence="1 3">
    <name type="scientific">Duganella violaceipulchra</name>
    <dbReference type="NCBI Taxonomy" id="2849652"/>
    <lineage>
        <taxon>Bacteria</taxon>
        <taxon>Pseudomonadati</taxon>
        <taxon>Pseudomonadota</taxon>
        <taxon>Betaproteobacteria</taxon>
        <taxon>Burkholderiales</taxon>
        <taxon>Oxalobacteraceae</taxon>
        <taxon>Telluria group</taxon>
        <taxon>Duganella</taxon>
    </lineage>
</organism>
<dbReference type="Proteomes" id="UP001162889">
    <property type="component" value="Unassembled WGS sequence"/>
</dbReference>
<gene>
    <name evidence="1" type="ORF">KVP70_29710</name>
    <name evidence="2" type="ORF">L1274_006173</name>
</gene>